<proteinExistence type="predicted"/>
<dbReference type="EMBL" id="BGPR01030374">
    <property type="protein sequence ID" value="GBO02856.1"/>
    <property type="molecule type" value="Genomic_DNA"/>
</dbReference>
<accession>A0A4Y2TUH2</accession>
<name>A0A4Y2TUH2_ARAVE</name>
<organism evidence="1 2">
    <name type="scientific">Araneus ventricosus</name>
    <name type="common">Orbweaver spider</name>
    <name type="synonym">Epeira ventricosa</name>
    <dbReference type="NCBI Taxonomy" id="182803"/>
    <lineage>
        <taxon>Eukaryota</taxon>
        <taxon>Metazoa</taxon>
        <taxon>Ecdysozoa</taxon>
        <taxon>Arthropoda</taxon>
        <taxon>Chelicerata</taxon>
        <taxon>Arachnida</taxon>
        <taxon>Araneae</taxon>
        <taxon>Araneomorphae</taxon>
        <taxon>Entelegynae</taxon>
        <taxon>Araneoidea</taxon>
        <taxon>Araneidae</taxon>
        <taxon>Araneus</taxon>
    </lineage>
</organism>
<dbReference type="Proteomes" id="UP000499080">
    <property type="component" value="Unassembled WGS sequence"/>
</dbReference>
<gene>
    <name evidence="1" type="ORF">AVEN_129062_1</name>
</gene>
<evidence type="ECO:0000313" key="2">
    <source>
        <dbReference type="Proteomes" id="UP000499080"/>
    </source>
</evidence>
<dbReference type="AlphaFoldDB" id="A0A4Y2TUH2"/>
<sequence>MLGHRRQCHSLAQKLKGNFISRLPTFLLNTATGEKKKARRYTGSWRQLNVIQKNSTIKIYGNYITDPVFSAWIFYKNLTSWWTWRRNEGFDRRGEEIPLFSASRDSVMFVLAKEKTLYQQDRNVLSRESQRLLGNSDTLQRTFLAKFPRQVSCGGHTVDLKKGSHPVRILNLDHKPKTIDKGVVIATCEPVVDTVARPSRTFPESRLPSIFGES</sequence>
<comment type="caution">
    <text evidence="1">The sequence shown here is derived from an EMBL/GenBank/DDBJ whole genome shotgun (WGS) entry which is preliminary data.</text>
</comment>
<reference evidence="1 2" key="1">
    <citation type="journal article" date="2019" name="Sci. Rep.">
        <title>Orb-weaving spider Araneus ventricosus genome elucidates the spidroin gene catalogue.</title>
        <authorList>
            <person name="Kono N."/>
            <person name="Nakamura H."/>
            <person name="Ohtoshi R."/>
            <person name="Moran D.A.P."/>
            <person name="Shinohara A."/>
            <person name="Yoshida Y."/>
            <person name="Fujiwara M."/>
            <person name="Mori M."/>
            <person name="Tomita M."/>
            <person name="Arakawa K."/>
        </authorList>
    </citation>
    <scope>NUCLEOTIDE SEQUENCE [LARGE SCALE GENOMIC DNA]</scope>
</reference>
<protein>
    <submittedName>
        <fullName evidence="1">Uncharacterized protein</fullName>
    </submittedName>
</protein>
<evidence type="ECO:0000313" key="1">
    <source>
        <dbReference type="EMBL" id="GBO02856.1"/>
    </source>
</evidence>
<keyword evidence="2" id="KW-1185">Reference proteome</keyword>